<dbReference type="InterPro" id="IPR018060">
    <property type="entry name" value="HTH_AraC"/>
</dbReference>
<evidence type="ECO:0000256" key="1">
    <source>
        <dbReference type="ARBA" id="ARBA00023015"/>
    </source>
</evidence>
<feature type="domain" description="HTH araC/xylS-type" evidence="4">
    <location>
        <begin position="232"/>
        <end position="332"/>
    </location>
</feature>
<dbReference type="InterPro" id="IPR020449">
    <property type="entry name" value="Tscrpt_reg_AraC-type_HTH"/>
</dbReference>
<protein>
    <submittedName>
        <fullName evidence="5">AraC family transcriptional regulator</fullName>
    </submittedName>
</protein>
<dbReference type="RefSeq" id="WP_394827272.1">
    <property type="nucleotide sequence ID" value="NZ_CP089984.1"/>
</dbReference>
<dbReference type="EMBL" id="CP089984">
    <property type="protein sequence ID" value="WXB17638.1"/>
    <property type="molecule type" value="Genomic_DNA"/>
</dbReference>
<dbReference type="Pfam" id="PF12625">
    <property type="entry name" value="Arabinose_bd"/>
    <property type="match status" value="1"/>
</dbReference>
<keyword evidence="3" id="KW-0804">Transcription</keyword>
<organism evidence="5 6">
    <name type="scientific">Pendulispora albinea</name>
    <dbReference type="NCBI Taxonomy" id="2741071"/>
    <lineage>
        <taxon>Bacteria</taxon>
        <taxon>Pseudomonadati</taxon>
        <taxon>Myxococcota</taxon>
        <taxon>Myxococcia</taxon>
        <taxon>Myxococcales</taxon>
        <taxon>Sorangiineae</taxon>
        <taxon>Pendulisporaceae</taxon>
        <taxon>Pendulispora</taxon>
    </lineage>
</organism>
<evidence type="ECO:0000313" key="6">
    <source>
        <dbReference type="Proteomes" id="UP001370348"/>
    </source>
</evidence>
<keyword evidence="6" id="KW-1185">Reference proteome</keyword>
<dbReference type="InterPro" id="IPR009057">
    <property type="entry name" value="Homeodomain-like_sf"/>
</dbReference>
<evidence type="ECO:0000313" key="5">
    <source>
        <dbReference type="EMBL" id="WXB17638.1"/>
    </source>
</evidence>
<accession>A0ABZ2M5Q0</accession>
<proteinExistence type="predicted"/>
<reference evidence="5 6" key="1">
    <citation type="submission" date="2021-12" db="EMBL/GenBank/DDBJ databases">
        <title>Discovery of the Pendulisporaceae a myxobacterial family with distinct sporulation behavior and unique specialized metabolism.</title>
        <authorList>
            <person name="Garcia R."/>
            <person name="Popoff A."/>
            <person name="Bader C.D."/>
            <person name="Loehr J."/>
            <person name="Walesch S."/>
            <person name="Walt C."/>
            <person name="Boldt J."/>
            <person name="Bunk B."/>
            <person name="Haeckl F.J.F.P.J."/>
            <person name="Gunesch A.P."/>
            <person name="Birkelbach J."/>
            <person name="Nuebel U."/>
            <person name="Pietschmann T."/>
            <person name="Bach T."/>
            <person name="Mueller R."/>
        </authorList>
    </citation>
    <scope>NUCLEOTIDE SEQUENCE [LARGE SCALE GENOMIC DNA]</scope>
    <source>
        <strain evidence="5 6">MSr11954</strain>
    </source>
</reference>
<dbReference type="PRINTS" id="PR00032">
    <property type="entry name" value="HTHARAC"/>
</dbReference>
<dbReference type="PANTHER" id="PTHR47894">
    <property type="entry name" value="HTH-TYPE TRANSCRIPTIONAL REGULATOR GADX"/>
    <property type="match status" value="1"/>
</dbReference>
<evidence type="ECO:0000259" key="4">
    <source>
        <dbReference type="PROSITE" id="PS01124"/>
    </source>
</evidence>
<keyword evidence="1" id="KW-0805">Transcription regulation</keyword>
<dbReference type="SMART" id="SM00342">
    <property type="entry name" value="HTH_ARAC"/>
    <property type="match status" value="1"/>
</dbReference>
<sequence length="332" mass="36493">MRKGEPLLATVPIRYVTEMCSRIEPAIVARALRNAGIAARKGHVGGFRVTGAQVLAVYETIVRATDDELFAMMQRPVPRGSYATLVRMLTRVRDVAAALEATADFFALFDGHVHWRIEMSEGTAVLSLEPHTTIQSGALLFVHAMLLTPLRTANWLSGHPIRPARLILPHAFAEYASEARFLFGREPSFDVGPPRMDLPAAALRAPIVRAPADVDEWTHRSLRTMLDPAPADSFEARVRGALAEVRPIGDASLEDVARSLAMSAQTLARRLRERGATFQGVKDALRRDAAIAALRTGRSTSSIAEDIGFSEVSAFQRAFKQWTGTTPARYRR</sequence>
<gene>
    <name evidence="5" type="ORF">LZC94_10230</name>
</gene>
<dbReference type="Gene3D" id="1.10.10.60">
    <property type="entry name" value="Homeodomain-like"/>
    <property type="match status" value="1"/>
</dbReference>
<name>A0ABZ2M5Q0_9BACT</name>
<dbReference type="InterPro" id="IPR032687">
    <property type="entry name" value="AraC-type_N"/>
</dbReference>
<dbReference type="Proteomes" id="UP001370348">
    <property type="component" value="Chromosome"/>
</dbReference>
<dbReference type="PROSITE" id="PS01124">
    <property type="entry name" value="HTH_ARAC_FAMILY_2"/>
    <property type="match status" value="1"/>
</dbReference>
<evidence type="ECO:0000256" key="3">
    <source>
        <dbReference type="ARBA" id="ARBA00023163"/>
    </source>
</evidence>
<dbReference type="SUPFAM" id="SSF46689">
    <property type="entry name" value="Homeodomain-like"/>
    <property type="match status" value="1"/>
</dbReference>
<dbReference type="Pfam" id="PF12833">
    <property type="entry name" value="HTH_18"/>
    <property type="match status" value="1"/>
</dbReference>
<dbReference type="PANTHER" id="PTHR47894:SF1">
    <property type="entry name" value="HTH-TYPE TRANSCRIPTIONAL REGULATOR VQSM"/>
    <property type="match status" value="1"/>
</dbReference>
<keyword evidence="2" id="KW-0238">DNA-binding</keyword>
<evidence type="ECO:0000256" key="2">
    <source>
        <dbReference type="ARBA" id="ARBA00023125"/>
    </source>
</evidence>